<accession>A0A2N3N4L8</accession>
<dbReference type="CDD" id="cd00920">
    <property type="entry name" value="Cupredoxin"/>
    <property type="match status" value="2"/>
</dbReference>
<organism evidence="2 3">
    <name type="scientific">Lomentospora prolificans</name>
    <dbReference type="NCBI Taxonomy" id="41688"/>
    <lineage>
        <taxon>Eukaryota</taxon>
        <taxon>Fungi</taxon>
        <taxon>Dikarya</taxon>
        <taxon>Ascomycota</taxon>
        <taxon>Pezizomycotina</taxon>
        <taxon>Sordariomycetes</taxon>
        <taxon>Hypocreomycetidae</taxon>
        <taxon>Microascales</taxon>
        <taxon>Microascaceae</taxon>
        <taxon>Lomentospora</taxon>
    </lineage>
</organism>
<protein>
    <recommendedName>
        <fullName evidence="4">Phytocyanin domain-containing protein</fullName>
    </recommendedName>
</protein>
<dbReference type="InterPro" id="IPR008972">
    <property type="entry name" value="Cupredoxin"/>
</dbReference>
<evidence type="ECO:0000313" key="2">
    <source>
        <dbReference type="EMBL" id="PKS07380.1"/>
    </source>
</evidence>
<dbReference type="VEuPathDB" id="FungiDB:jhhlp_005982"/>
<name>A0A2N3N4L8_9PEZI</name>
<reference evidence="2 3" key="1">
    <citation type="journal article" date="2017" name="G3 (Bethesda)">
        <title>First Draft Genome Sequence of the Pathogenic Fungus Lomentospora prolificans (Formerly Scedosporium prolificans).</title>
        <authorList>
            <person name="Luo R."/>
            <person name="Zimin A."/>
            <person name="Workman R."/>
            <person name="Fan Y."/>
            <person name="Pertea G."/>
            <person name="Grossman N."/>
            <person name="Wear M.P."/>
            <person name="Jia B."/>
            <person name="Miller H."/>
            <person name="Casadevall A."/>
            <person name="Timp W."/>
            <person name="Zhang S.X."/>
            <person name="Salzberg S.L."/>
        </authorList>
    </citation>
    <scope>NUCLEOTIDE SEQUENCE [LARGE SCALE GENOMIC DNA]</scope>
    <source>
        <strain evidence="2 3">JHH-5317</strain>
    </source>
</reference>
<dbReference type="PANTHER" id="PTHR34883">
    <property type="entry name" value="SERINE-RICH PROTEIN, PUTATIVE-RELATED-RELATED"/>
    <property type="match status" value="1"/>
</dbReference>
<keyword evidence="3" id="KW-1185">Reference proteome</keyword>
<dbReference type="InterPro" id="IPR052953">
    <property type="entry name" value="Ser-rich/MCO-related"/>
</dbReference>
<evidence type="ECO:0008006" key="4">
    <source>
        <dbReference type="Google" id="ProtNLM"/>
    </source>
</evidence>
<dbReference type="STRING" id="41688.A0A2N3N4L8"/>
<dbReference type="OrthoDB" id="5415867at2759"/>
<gene>
    <name evidence="2" type="ORF">jhhlp_005982</name>
</gene>
<sequence>MARPRLRILWFLTAFPAAAKAAQHTVEVARGGLAFKPETLSAKSGDVITYTFYSGDHSVTQSSAEDPCKPLENGFHSGFVSAEDGLSPVTWRIVVNETDPTYVYSGQAGSCQQGMVQVINPPSGGDLFTDFRVAASSVEESSAIDDIPRGGQRILNIDVGAGDELKFSPSHIRDQLAGTIVQFHFHPKNNSVVQATFKNPCHPLKGGFSSGFVPIDSFSAGVGFSIVLNDTDPIYFYDAQPTDSHCQKGMVGSINAPLDGETYEAFVEKARKASPSTIPPYAPQGGQLTVNNSMVASVHGSILNLGLLNTSLLSTIPEIGHVDQSFLLRAGGGPIMSYNWGQSLSNPTASFLQLLQFTDNILLETLLYGYTRLIEGEWRGVFPPTILESLSSISAQAYIHRTIATTPLQHFKVPLPEPCAYNLPLATVESFLSTLLTLILLEIGVYMDFMASTTAKDDVWLAPALASALGAKSRAAGLINMMQNKTATAAVGEALLPSKLAYSFLNSRYISFCSADDRPSFEKPLPHLQVSIKETSPNGGRVTSVNLDFKVKGKARYVAWFGPYGDLTFTEIRDEAADVPGHLYGHVWAVVCEENGLSAADVANKALTGPEIVWVAQP</sequence>
<proteinExistence type="predicted"/>
<keyword evidence="1" id="KW-0732">Signal</keyword>
<feature type="signal peptide" evidence="1">
    <location>
        <begin position="1"/>
        <end position="21"/>
    </location>
</feature>
<dbReference type="Gene3D" id="2.60.40.420">
    <property type="entry name" value="Cupredoxins - blue copper proteins"/>
    <property type="match status" value="2"/>
</dbReference>
<evidence type="ECO:0000313" key="3">
    <source>
        <dbReference type="Proteomes" id="UP000233524"/>
    </source>
</evidence>
<dbReference type="SUPFAM" id="SSF49503">
    <property type="entry name" value="Cupredoxins"/>
    <property type="match status" value="2"/>
</dbReference>
<dbReference type="PANTHER" id="PTHR34883:SF15">
    <property type="entry name" value="EXTRACELLULAR SERINE-RICH PROTEIN"/>
    <property type="match status" value="1"/>
</dbReference>
<dbReference type="EMBL" id="NLAX01000701">
    <property type="protein sequence ID" value="PKS07380.1"/>
    <property type="molecule type" value="Genomic_DNA"/>
</dbReference>
<dbReference type="InParanoid" id="A0A2N3N4L8"/>
<comment type="caution">
    <text evidence="2">The sequence shown here is derived from an EMBL/GenBank/DDBJ whole genome shotgun (WGS) entry which is preliminary data.</text>
</comment>
<feature type="chain" id="PRO_5014865517" description="Phytocyanin domain-containing protein" evidence="1">
    <location>
        <begin position="22"/>
        <end position="618"/>
    </location>
</feature>
<dbReference type="Proteomes" id="UP000233524">
    <property type="component" value="Unassembled WGS sequence"/>
</dbReference>
<dbReference type="AlphaFoldDB" id="A0A2N3N4L8"/>
<evidence type="ECO:0000256" key="1">
    <source>
        <dbReference type="SAM" id="SignalP"/>
    </source>
</evidence>